<keyword evidence="4 10" id="KW-0808">Transferase</keyword>
<name>J0XUS2_9BACT</name>
<dbReference type="Gene3D" id="3.40.50.300">
    <property type="entry name" value="P-loop containing nucleotide triphosphate hydrolases"/>
    <property type="match status" value="1"/>
</dbReference>
<dbReference type="GO" id="GO:0005524">
    <property type="term" value="F:ATP binding"/>
    <property type="evidence" value="ECO:0007669"/>
    <property type="project" value="UniProtKB-UniRule"/>
</dbReference>
<evidence type="ECO:0000256" key="9">
    <source>
        <dbReference type="ARBA" id="ARBA00049563"/>
    </source>
</evidence>
<evidence type="ECO:0000256" key="7">
    <source>
        <dbReference type="ARBA" id="ARBA00022840"/>
    </source>
</evidence>
<dbReference type="GO" id="GO:0006400">
    <property type="term" value="P:tRNA modification"/>
    <property type="evidence" value="ECO:0007669"/>
    <property type="project" value="TreeGrafter"/>
</dbReference>
<dbReference type="PANTHER" id="PTHR11088:SF60">
    <property type="entry name" value="TRNA DIMETHYLALLYLTRANSFERASE"/>
    <property type="match status" value="1"/>
</dbReference>
<keyword evidence="5 10" id="KW-0819">tRNA processing</keyword>
<dbReference type="PANTHER" id="PTHR11088">
    <property type="entry name" value="TRNA DIMETHYLALLYLTRANSFERASE"/>
    <property type="match status" value="1"/>
</dbReference>
<evidence type="ECO:0000256" key="3">
    <source>
        <dbReference type="ARBA" id="ARBA00005842"/>
    </source>
</evidence>
<keyword evidence="8 10" id="KW-0460">Magnesium</keyword>
<dbReference type="NCBIfam" id="TIGR00174">
    <property type="entry name" value="miaA"/>
    <property type="match status" value="1"/>
</dbReference>
<feature type="site" description="Interaction with substrate tRNA" evidence="10">
    <location>
        <position position="100"/>
    </location>
</feature>
<evidence type="ECO:0000256" key="13">
    <source>
        <dbReference type="RuleBase" id="RU003785"/>
    </source>
</evidence>
<dbReference type="EC" id="2.5.1.75" evidence="10"/>
<dbReference type="Proteomes" id="UP000005113">
    <property type="component" value="Unassembled WGS sequence"/>
</dbReference>
<dbReference type="SUPFAM" id="SSF52540">
    <property type="entry name" value="P-loop containing nucleoside triphosphate hydrolases"/>
    <property type="match status" value="2"/>
</dbReference>
<sequence length="302" mass="34571">MSQLLQILGPTASGKTALGIALAQEYGAEIFSCDARQFYREMEIGTAKPTAEELAAAPHHFINSLSIADNYTVGDYEQDILAALANYFEQKELAIQLGGSGLFARVTAEGLDEFPDVPAAVREELEAELAKKGLEALQQELAAKDPQYYQEVDRQNPRRLVRALEICRATGQAYSSFRQQKRAVRPFNVIKIALDWPREQLYERIDHRVLLMLEQGLEAEARELYPKRGLLSLKTVGYQEWWPYFEGQIDRAEVIRLIQRNSRRYAKRQMSWLRKEKDVHWVDAQLPLDEQVEAVLGYLKLL</sequence>
<dbReference type="EMBL" id="JH719942">
    <property type="protein sequence ID" value="EJF52696.1"/>
    <property type="molecule type" value="Genomic_DNA"/>
</dbReference>
<comment type="function">
    <text evidence="2 10 12">Catalyzes the transfer of a dimethylallyl group onto the adenine at position 37 in tRNAs that read codons beginning with uridine, leading to the formation of N6-(dimethylallyl)adenosine (i(6)A).</text>
</comment>
<evidence type="ECO:0000256" key="8">
    <source>
        <dbReference type="ARBA" id="ARBA00022842"/>
    </source>
</evidence>
<feature type="binding site" evidence="10">
    <location>
        <begin position="11"/>
        <end position="16"/>
    </location>
    <ligand>
        <name>substrate</name>
    </ligand>
</feature>
<comment type="cofactor">
    <cofactor evidence="1 10">
        <name>Mg(2+)</name>
        <dbReference type="ChEBI" id="CHEBI:18420"/>
    </cofactor>
</comment>
<dbReference type="InterPro" id="IPR018022">
    <property type="entry name" value="IPT"/>
</dbReference>
<feature type="site" description="Interaction with substrate tRNA" evidence="10">
    <location>
        <position position="122"/>
    </location>
</feature>
<evidence type="ECO:0000256" key="2">
    <source>
        <dbReference type="ARBA" id="ARBA00003213"/>
    </source>
</evidence>
<evidence type="ECO:0000313" key="15">
    <source>
        <dbReference type="Proteomes" id="UP000005113"/>
    </source>
</evidence>
<dbReference type="Pfam" id="PF01715">
    <property type="entry name" value="IPPT"/>
    <property type="match status" value="1"/>
</dbReference>
<dbReference type="HAMAP" id="MF_00185">
    <property type="entry name" value="IPP_trans"/>
    <property type="match status" value="1"/>
</dbReference>
<comment type="subunit">
    <text evidence="10">Monomer.</text>
</comment>
<comment type="similarity">
    <text evidence="3 10 13">Belongs to the IPP transferase family.</text>
</comment>
<evidence type="ECO:0000256" key="6">
    <source>
        <dbReference type="ARBA" id="ARBA00022741"/>
    </source>
</evidence>
<feature type="binding site" evidence="10">
    <location>
        <begin position="9"/>
        <end position="16"/>
    </location>
    <ligand>
        <name>ATP</name>
        <dbReference type="ChEBI" id="CHEBI:30616"/>
    </ligand>
</feature>
<gene>
    <name evidence="10" type="primary">miaA</name>
    <name evidence="14" type="ORF">SapgrDRAFT_0967</name>
</gene>
<evidence type="ECO:0000256" key="4">
    <source>
        <dbReference type="ARBA" id="ARBA00022679"/>
    </source>
</evidence>
<evidence type="ECO:0000256" key="12">
    <source>
        <dbReference type="RuleBase" id="RU003784"/>
    </source>
</evidence>
<evidence type="ECO:0000313" key="14">
    <source>
        <dbReference type="EMBL" id="EJF52696.1"/>
    </source>
</evidence>
<proteinExistence type="inferred from homology"/>
<keyword evidence="6 10" id="KW-0547">Nucleotide-binding</keyword>
<reference evidence="15" key="1">
    <citation type="journal article" date="2012" name="Stand. Genomic Sci.">
        <title>Permanent draft genome sequence of the gliding predator Saprospira grandis strain Sa g1 (= HR1).</title>
        <authorList>
            <person name="Mavromatis K."/>
            <person name="Chertkov O."/>
            <person name="Lapidus A."/>
            <person name="Nolan M."/>
            <person name="Lucas S."/>
            <person name="Tice H."/>
            <person name="Del Rio T.G."/>
            <person name="Cheng J.F."/>
            <person name="Han C."/>
            <person name="Tapia R."/>
            <person name="Bruce D."/>
            <person name="Goodwin L.A."/>
            <person name="Pitluck S."/>
            <person name="Huntemann M."/>
            <person name="Liolios K."/>
            <person name="Pagani I."/>
            <person name="Ivanova N."/>
            <person name="Mikhailova N."/>
            <person name="Pati A."/>
            <person name="Chen A."/>
            <person name="Palaniappan K."/>
            <person name="Land M."/>
            <person name="Brambilla E.M."/>
            <person name="Rohde M."/>
            <person name="Spring S."/>
            <person name="Goker M."/>
            <person name="Detter J.C."/>
            <person name="Bristow J."/>
            <person name="Eisen J.A."/>
            <person name="Markowitz V."/>
            <person name="Hugenholtz P."/>
            <person name="Kyrpides N.C."/>
            <person name="Klenk H.P."/>
            <person name="Woyke T."/>
        </authorList>
    </citation>
    <scope>NUCLEOTIDE SEQUENCE [LARGE SCALE GENOMIC DNA]</scope>
    <source>
        <strain evidence="15">DSM 2844</strain>
    </source>
</reference>
<evidence type="ECO:0000256" key="5">
    <source>
        <dbReference type="ARBA" id="ARBA00022694"/>
    </source>
</evidence>
<evidence type="ECO:0000256" key="11">
    <source>
        <dbReference type="RuleBase" id="RU003783"/>
    </source>
</evidence>
<dbReference type="RefSeq" id="WP_002657839.1">
    <property type="nucleotide sequence ID" value="NZ_JH719942.1"/>
</dbReference>
<protein>
    <recommendedName>
        <fullName evidence="10">tRNA dimethylallyltransferase</fullName>
        <ecNumber evidence="10">2.5.1.75</ecNumber>
    </recommendedName>
    <alternativeName>
        <fullName evidence="10">Dimethylallyl diphosphate:tRNA dimethylallyltransferase</fullName>
        <shortName evidence="10">DMAPP:tRNA dimethylallyltransferase</shortName>
        <shortName evidence="10">DMATase</shortName>
    </alternativeName>
    <alternativeName>
        <fullName evidence="10">Isopentenyl-diphosphate:tRNA isopentenyltransferase</fullName>
        <shortName evidence="10">IPP transferase</shortName>
        <shortName evidence="10">IPPT</shortName>
        <shortName evidence="10">IPTase</shortName>
    </alternativeName>
</protein>
<dbReference type="OrthoDB" id="9776390at2"/>
<dbReference type="AlphaFoldDB" id="J0XUS2"/>
<keyword evidence="7 10" id="KW-0067">ATP-binding</keyword>
<comment type="catalytic activity">
    <reaction evidence="9 10 11">
        <text>adenosine(37) in tRNA + dimethylallyl diphosphate = N(6)-dimethylallyladenosine(37) in tRNA + diphosphate</text>
        <dbReference type="Rhea" id="RHEA:26482"/>
        <dbReference type="Rhea" id="RHEA-COMP:10162"/>
        <dbReference type="Rhea" id="RHEA-COMP:10375"/>
        <dbReference type="ChEBI" id="CHEBI:33019"/>
        <dbReference type="ChEBI" id="CHEBI:57623"/>
        <dbReference type="ChEBI" id="CHEBI:74411"/>
        <dbReference type="ChEBI" id="CHEBI:74415"/>
        <dbReference type="EC" id="2.5.1.75"/>
    </reaction>
</comment>
<dbReference type="GO" id="GO:0052381">
    <property type="term" value="F:tRNA dimethylallyltransferase activity"/>
    <property type="evidence" value="ECO:0007669"/>
    <property type="project" value="UniProtKB-UniRule"/>
</dbReference>
<evidence type="ECO:0000256" key="1">
    <source>
        <dbReference type="ARBA" id="ARBA00001946"/>
    </source>
</evidence>
<comment type="caution">
    <text evidence="10">Lacks conserved residue(s) required for the propagation of feature annotation.</text>
</comment>
<dbReference type="InterPro" id="IPR027417">
    <property type="entry name" value="P-loop_NTPase"/>
</dbReference>
<accession>J0XUS2</accession>
<dbReference type="HOGENOM" id="CLU_032616_0_1_10"/>
<dbReference type="InterPro" id="IPR039657">
    <property type="entry name" value="Dimethylallyltransferase"/>
</dbReference>
<dbReference type="Gene3D" id="1.10.20.140">
    <property type="match status" value="1"/>
</dbReference>
<organism evidence="14 15">
    <name type="scientific">Saprospira grandis DSM 2844</name>
    <dbReference type="NCBI Taxonomy" id="694433"/>
    <lineage>
        <taxon>Bacteria</taxon>
        <taxon>Pseudomonadati</taxon>
        <taxon>Bacteroidota</taxon>
        <taxon>Saprospiria</taxon>
        <taxon>Saprospirales</taxon>
        <taxon>Saprospiraceae</taxon>
        <taxon>Saprospira</taxon>
    </lineage>
</organism>
<evidence type="ECO:0000256" key="10">
    <source>
        <dbReference type="HAMAP-Rule" id="MF_00185"/>
    </source>
</evidence>